<keyword evidence="1" id="KW-0812">Transmembrane</keyword>
<organism evidence="2 3">
    <name type="scientific">Mucuna pruriens</name>
    <name type="common">Velvet bean</name>
    <name type="synonym">Dolichos pruriens</name>
    <dbReference type="NCBI Taxonomy" id="157652"/>
    <lineage>
        <taxon>Eukaryota</taxon>
        <taxon>Viridiplantae</taxon>
        <taxon>Streptophyta</taxon>
        <taxon>Embryophyta</taxon>
        <taxon>Tracheophyta</taxon>
        <taxon>Spermatophyta</taxon>
        <taxon>Magnoliopsida</taxon>
        <taxon>eudicotyledons</taxon>
        <taxon>Gunneridae</taxon>
        <taxon>Pentapetalae</taxon>
        <taxon>rosids</taxon>
        <taxon>fabids</taxon>
        <taxon>Fabales</taxon>
        <taxon>Fabaceae</taxon>
        <taxon>Papilionoideae</taxon>
        <taxon>50 kb inversion clade</taxon>
        <taxon>NPAAA clade</taxon>
        <taxon>indigoferoid/millettioid clade</taxon>
        <taxon>Phaseoleae</taxon>
        <taxon>Mucuna</taxon>
    </lineage>
</organism>
<evidence type="ECO:0000313" key="2">
    <source>
        <dbReference type="EMBL" id="RDX82054.1"/>
    </source>
</evidence>
<feature type="non-terminal residue" evidence="2">
    <location>
        <position position="1"/>
    </location>
</feature>
<reference evidence="2" key="1">
    <citation type="submission" date="2018-05" db="EMBL/GenBank/DDBJ databases">
        <title>Draft genome of Mucuna pruriens seed.</title>
        <authorList>
            <person name="Nnadi N.E."/>
            <person name="Vos R."/>
            <person name="Hasami M.H."/>
            <person name="Devisetty U.K."/>
            <person name="Aguiy J.C."/>
        </authorList>
    </citation>
    <scope>NUCLEOTIDE SEQUENCE [LARGE SCALE GENOMIC DNA]</scope>
    <source>
        <strain evidence="2">JCA_2017</strain>
    </source>
</reference>
<evidence type="ECO:0000313" key="3">
    <source>
        <dbReference type="Proteomes" id="UP000257109"/>
    </source>
</evidence>
<gene>
    <name evidence="2" type="ORF">CR513_37206</name>
</gene>
<comment type="caution">
    <text evidence="2">The sequence shown here is derived from an EMBL/GenBank/DDBJ whole genome shotgun (WGS) entry which is preliminary data.</text>
</comment>
<name>A0A371FUR0_MUCPR</name>
<dbReference type="Proteomes" id="UP000257109">
    <property type="component" value="Unassembled WGS sequence"/>
</dbReference>
<keyword evidence="1" id="KW-1133">Transmembrane helix</keyword>
<feature type="transmembrane region" description="Helical" evidence="1">
    <location>
        <begin position="21"/>
        <end position="41"/>
    </location>
</feature>
<proteinExistence type="predicted"/>
<accession>A0A371FUR0</accession>
<dbReference type="AlphaFoldDB" id="A0A371FUR0"/>
<keyword evidence="1" id="KW-0472">Membrane</keyword>
<protein>
    <submittedName>
        <fullName evidence="2">Uncharacterized protein</fullName>
    </submittedName>
</protein>
<evidence type="ECO:0000256" key="1">
    <source>
        <dbReference type="SAM" id="Phobius"/>
    </source>
</evidence>
<dbReference type="OrthoDB" id="913969at2759"/>
<keyword evidence="3" id="KW-1185">Reference proteome</keyword>
<sequence>MEMSNLASKLKSLELELGEDLLVYLVLVSLFAYFAQFKVSYNTQKEKWSLNELISHCVQREEGLQRDKTENVHFASTSQNKKRKNLKGVVETLCTVPTLKKWINVVKYEMKSMQYNDIWDLIELPKDTKRLLSRYPKVVTRELY</sequence>
<dbReference type="EMBL" id="QJKJ01007757">
    <property type="protein sequence ID" value="RDX82054.1"/>
    <property type="molecule type" value="Genomic_DNA"/>
</dbReference>